<sequence length="185" mass="20419">MTRVVRRATIDDVWAVHEIARESWHAAYDDVLGPETVDEVVDDWYAIGDLESAITDVSGREDAAFLVAERAPGQSSAAGLERGSEPRGFAHAVPWPEDTAVAFLARLYVRPDDWNEGTGTALIERLETGLSPAFDRIRLAVLTANEVGVSFYESRGFDRVETRPSDLAAGLEEHVYERQLSTADE</sequence>
<dbReference type="Gene3D" id="3.40.630.30">
    <property type="match status" value="1"/>
</dbReference>
<reference evidence="4 5" key="1">
    <citation type="journal article" date="2019" name="Int. J. Syst. Evol. Microbiol.">
        <title>The Global Catalogue of Microorganisms (GCM) 10K type strain sequencing project: providing services to taxonomists for standard genome sequencing and annotation.</title>
        <authorList>
            <consortium name="The Broad Institute Genomics Platform"/>
            <consortium name="The Broad Institute Genome Sequencing Center for Infectious Disease"/>
            <person name="Wu L."/>
            <person name="Ma J."/>
        </authorList>
    </citation>
    <scope>NUCLEOTIDE SEQUENCE [LARGE SCALE GENOMIC DNA]</scope>
    <source>
        <strain evidence="4 5">LMG 29247</strain>
    </source>
</reference>
<dbReference type="EMBL" id="JBHSWV010000512">
    <property type="protein sequence ID" value="MFC6768249.1"/>
    <property type="molecule type" value="Genomic_DNA"/>
</dbReference>
<dbReference type="AlphaFoldDB" id="A0ABD5ST88"/>
<keyword evidence="1 4" id="KW-0808">Transferase</keyword>
<dbReference type="InterPro" id="IPR000182">
    <property type="entry name" value="GNAT_dom"/>
</dbReference>
<accession>A0ABD5ST88</accession>
<evidence type="ECO:0000313" key="4">
    <source>
        <dbReference type="EMBL" id="MFC6768249.1"/>
    </source>
</evidence>
<dbReference type="Proteomes" id="UP001596383">
    <property type="component" value="Unassembled WGS sequence"/>
</dbReference>
<evidence type="ECO:0000256" key="2">
    <source>
        <dbReference type="ARBA" id="ARBA00023315"/>
    </source>
</evidence>
<gene>
    <name evidence="4" type="ORF">ACFQE6_25575</name>
</gene>
<dbReference type="GO" id="GO:0016746">
    <property type="term" value="F:acyltransferase activity"/>
    <property type="evidence" value="ECO:0007669"/>
    <property type="project" value="UniProtKB-KW"/>
</dbReference>
<name>A0ABD5ST88_9EURY</name>
<dbReference type="PROSITE" id="PS51186">
    <property type="entry name" value="GNAT"/>
    <property type="match status" value="1"/>
</dbReference>
<protein>
    <submittedName>
        <fullName evidence="4">GNAT family N-acetyltransferase</fullName>
        <ecNumber evidence="4">2.3.-.-</ecNumber>
    </submittedName>
</protein>
<comment type="caution">
    <text evidence="4">The sequence shown here is derived from an EMBL/GenBank/DDBJ whole genome shotgun (WGS) entry which is preliminary data.</text>
</comment>
<keyword evidence="5" id="KW-1185">Reference proteome</keyword>
<proteinExistence type="predicted"/>
<organism evidence="4 5">
    <name type="scientific">Natrinema soli</name>
    <dbReference type="NCBI Taxonomy" id="1930624"/>
    <lineage>
        <taxon>Archaea</taxon>
        <taxon>Methanobacteriati</taxon>
        <taxon>Methanobacteriota</taxon>
        <taxon>Stenosarchaea group</taxon>
        <taxon>Halobacteria</taxon>
        <taxon>Halobacteriales</taxon>
        <taxon>Natrialbaceae</taxon>
        <taxon>Natrinema</taxon>
    </lineage>
</organism>
<dbReference type="EC" id="2.3.-.-" evidence="4"/>
<evidence type="ECO:0000313" key="5">
    <source>
        <dbReference type="Proteomes" id="UP001596383"/>
    </source>
</evidence>
<feature type="domain" description="N-acetyltransferase" evidence="3">
    <location>
        <begin position="3"/>
        <end position="182"/>
    </location>
</feature>
<dbReference type="RefSeq" id="WP_273741053.1">
    <property type="nucleotide sequence ID" value="NZ_JAQIVI010000512.1"/>
</dbReference>
<dbReference type="PANTHER" id="PTHR43877">
    <property type="entry name" value="AMINOALKYLPHOSPHONATE N-ACETYLTRANSFERASE-RELATED-RELATED"/>
    <property type="match status" value="1"/>
</dbReference>
<keyword evidence="2 4" id="KW-0012">Acyltransferase</keyword>
<dbReference type="Pfam" id="PF00583">
    <property type="entry name" value="Acetyltransf_1"/>
    <property type="match status" value="1"/>
</dbReference>
<evidence type="ECO:0000256" key="1">
    <source>
        <dbReference type="ARBA" id="ARBA00022679"/>
    </source>
</evidence>
<dbReference type="SUPFAM" id="SSF55729">
    <property type="entry name" value="Acyl-CoA N-acyltransferases (Nat)"/>
    <property type="match status" value="1"/>
</dbReference>
<dbReference type="CDD" id="cd04301">
    <property type="entry name" value="NAT_SF"/>
    <property type="match status" value="1"/>
</dbReference>
<dbReference type="InterPro" id="IPR016181">
    <property type="entry name" value="Acyl_CoA_acyltransferase"/>
</dbReference>
<dbReference type="InterPro" id="IPR050832">
    <property type="entry name" value="Bact_Acetyltransf"/>
</dbReference>
<evidence type="ECO:0000259" key="3">
    <source>
        <dbReference type="PROSITE" id="PS51186"/>
    </source>
</evidence>